<protein>
    <recommendedName>
        <fullName evidence="3">Restriction endonuclease domain-containing protein</fullName>
    </recommendedName>
</protein>
<dbReference type="Proteomes" id="UP000799118">
    <property type="component" value="Unassembled WGS sequence"/>
</dbReference>
<gene>
    <name evidence="1" type="ORF">BT96DRAFT_197656</name>
</gene>
<reference evidence="1" key="1">
    <citation type="journal article" date="2019" name="Environ. Microbiol.">
        <title>Fungal ecological strategies reflected in gene transcription - a case study of two litter decomposers.</title>
        <authorList>
            <person name="Barbi F."/>
            <person name="Kohler A."/>
            <person name="Barry K."/>
            <person name="Baskaran P."/>
            <person name="Daum C."/>
            <person name="Fauchery L."/>
            <person name="Ihrmark K."/>
            <person name="Kuo A."/>
            <person name="LaButti K."/>
            <person name="Lipzen A."/>
            <person name="Morin E."/>
            <person name="Grigoriev I.V."/>
            <person name="Henrissat B."/>
            <person name="Lindahl B."/>
            <person name="Martin F."/>
        </authorList>
    </citation>
    <scope>NUCLEOTIDE SEQUENCE</scope>
    <source>
        <strain evidence="1">JB14</strain>
    </source>
</reference>
<proteinExistence type="predicted"/>
<dbReference type="OrthoDB" id="76567at2759"/>
<evidence type="ECO:0008006" key="3">
    <source>
        <dbReference type="Google" id="ProtNLM"/>
    </source>
</evidence>
<keyword evidence="2" id="KW-1185">Reference proteome</keyword>
<organism evidence="1 2">
    <name type="scientific">Gymnopus androsaceus JB14</name>
    <dbReference type="NCBI Taxonomy" id="1447944"/>
    <lineage>
        <taxon>Eukaryota</taxon>
        <taxon>Fungi</taxon>
        <taxon>Dikarya</taxon>
        <taxon>Basidiomycota</taxon>
        <taxon>Agaricomycotina</taxon>
        <taxon>Agaricomycetes</taxon>
        <taxon>Agaricomycetidae</taxon>
        <taxon>Agaricales</taxon>
        <taxon>Marasmiineae</taxon>
        <taxon>Omphalotaceae</taxon>
        <taxon>Gymnopus</taxon>
    </lineage>
</organism>
<sequence>MLCQEENIYESRPLNLVSEFVLLCHLGHMKRQHQLAPSLWKNIISTRLLVWIGKTILTLTGNVSQHHHQLALIKEPDWSICPDVRGPDGVPSFLIEVGFTETMAELQRDKNEWFLFPDVLTVILVKVCSKRTTMQDAVELEVWTRAPNGIAVRRDHWYHDASNVQQVPDVVFQGSDLFQPGEFPPHINGLTQIRITSIRLRKYILKILASLG</sequence>
<dbReference type="AlphaFoldDB" id="A0A6A4HA41"/>
<dbReference type="EMBL" id="ML769557">
    <property type="protein sequence ID" value="KAE9394087.1"/>
    <property type="molecule type" value="Genomic_DNA"/>
</dbReference>
<name>A0A6A4HA41_9AGAR</name>
<evidence type="ECO:0000313" key="2">
    <source>
        <dbReference type="Proteomes" id="UP000799118"/>
    </source>
</evidence>
<accession>A0A6A4HA41</accession>
<evidence type="ECO:0000313" key="1">
    <source>
        <dbReference type="EMBL" id="KAE9394087.1"/>
    </source>
</evidence>